<dbReference type="AlphaFoldDB" id="A0A4S1XFZ0"/>
<evidence type="ECO:0000313" key="2">
    <source>
        <dbReference type="Proteomes" id="UP000306147"/>
    </source>
</evidence>
<evidence type="ECO:0000313" key="1">
    <source>
        <dbReference type="EMBL" id="TGX55011.1"/>
    </source>
</evidence>
<keyword evidence="2" id="KW-1185">Reference proteome</keyword>
<dbReference type="EMBL" id="SRXT01000002">
    <property type="protein sequence ID" value="TGX55011.1"/>
    <property type="molecule type" value="Genomic_DNA"/>
</dbReference>
<dbReference type="Proteomes" id="UP000306147">
    <property type="component" value="Unassembled WGS sequence"/>
</dbReference>
<accession>A0A4S1XFZ0</accession>
<proteinExistence type="predicted"/>
<gene>
    <name evidence="1" type="ORF">E5A73_06115</name>
</gene>
<reference evidence="1 2" key="1">
    <citation type="submission" date="2019-04" db="EMBL/GenBank/DDBJ databases">
        <title>Sphingomonas psychrotolerans sp. nov., isolated from soil in the Tianshan Mountains, Xinjiang, China.</title>
        <authorList>
            <person name="Luo Y."/>
            <person name="Sheng H."/>
        </authorList>
    </citation>
    <scope>NUCLEOTIDE SEQUENCE [LARGE SCALE GENOMIC DNA]</scope>
    <source>
        <strain evidence="1 2">ZFGT-11</strain>
    </source>
</reference>
<comment type="caution">
    <text evidence="1">The sequence shown here is derived from an EMBL/GenBank/DDBJ whole genome shotgun (WGS) entry which is preliminary data.</text>
</comment>
<protein>
    <submittedName>
        <fullName evidence="1">Uncharacterized protein</fullName>
    </submittedName>
</protein>
<name>A0A4S1XFZ0_9SPHN</name>
<sequence>MQLRFGYAPLDRSEVPSMSLKTSVGKAGDLAKIEDDLGLLLRKIAAAAHPESGQIASFEAKVASEWSRRFFLEQWSGIAIAPGLAAAEKTQLLAWGLAAWPQRRSLAEFDEAFEVSIPSLLTLQHGGVVSPEGDRSSAADATRIRRYVTERRGGLLGQASGQWRSLVEFDPEAAVAAALNVGGDRRGAFLKLVRGVLDKLQVGALGRRQSGQEIGHKRTALEFLWELHMNGWEHASSARGVRIMRLAKHLYGGREDLKAKAGSFNELADYIDRQPAHGAVNLVEASVSDYGDGILDGFLATDAGHNHRERPRAELLDELLHGKISSKIADPNAGLGILNALRAAKAMYAFVSLRTGEFWLTMDGSAGDTDARLRIREGKYERVAGTHWQILYPDLIPAGGG</sequence>
<organism evidence="1 2">
    <name type="scientific">Sphingomonas gei</name>
    <dbReference type="NCBI Taxonomy" id="1395960"/>
    <lineage>
        <taxon>Bacteria</taxon>
        <taxon>Pseudomonadati</taxon>
        <taxon>Pseudomonadota</taxon>
        <taxon>Alphaproteobacteria</taxon>
        <taxon>Sphingomonadales</taxon>
        <taxon>Sphingomonadaceae</taxon>
        <taxon>Sphingomonas</taxon>
    </lineage>
</organism>
<dbReference type="OrthoDB" id="8382278at2"/>
<dbReference type="RefSeq" id="WP_135962905.1">
    <property type="nucleotide sequence ID" value="NZ_SRXT01000002.1"/>
</dbReference>